<dbReference type="InterPro" id="IPR018060">
    <property type="entry name" value="HTH_AraC"/>
</dbReference>
<dbReference type="InterPro" id="IPR018062">
    <property type="entry name" value="HTH_AraC-typ_CS"/>
</dbReference>
<evidence type="ECO:0000256" key="8">
    <source>
        <dbReference type="PROSITE-ProRule" id="PRU00169"/>
    </source>
</evidence>
<dbReference type="CDD" id="cd17536">
    <property type="entry name" value="REC_YesN-like"/>
    <property type="match status" value="1"/>
</dbReference>
<feature type="domain" description="Response regulatory" evidence="10">
    <location>
        <begin position="3"/>
        <end position="121"/>
    </location>
</feature>
<dbReference type="Gene3D" id="1.10.10.60">
    <property type="entry name" value="Homeodomain-like"/>
    <property type="match status" value="2"/>
</dbReference>
<dbReference type="RefSeq" id="WP_213514255.1">
    <property type="nucleotide sequence ID" value="NZ_BOSE01000002.1"/>
</dbReference>
<dbReference type="InterPro" id="IPR001789">
    <property type="entry name" value="Sig_transdc_resp-reg_receiver"/>
</dbReference>
<gene>
    <name evidence="11" type="ORF">J40TS1_16470</name>
</gene>
<sequence length="507" mass="58022">MVRILIVDDEEMVRDGLCDIIQYLNIEGISALETAADGEDALNKIAACQPDIVITDLNMPKVDGLTLIAQLVAKSYKMKIIVISGYDEFHLVKESFKLGITDYLLKPVHTEELREALISSIETLQQEQILQDQGKAEQSQSWIEKGSKDLGFALQQAEEGDDGEERLEQLFARQGMARPHAHLMVAIISVLERQSESVSWQMKLAVDLLNEHTADTPLVIYPLFNKHHDLVLWINFQAQPDMRHFMSSMRQHYSSSMFIIACGRAFPAQGHLWQAYQSAHQVSRYKLVSKAYTILDDSVYYKRCMASIETAELKRLVDIVEGARKDEVQSFIADHFNDQALGKYTFEAISGMYDTIMQVIQWLPSKKRSIYSFEQPEQLRIYLKTCIFQTIDARRELLSGSNIVEVAKRYVQEHLLDEINMAVVANYCNVSYHHFSKLFKEAVGVNFQDYVTQCRMAYAKQALQGLNVKVNEVASRLGYSNPKNFTRVFKNYYGMSPKEYQDSLAIK</sequence>
<dbReference type="SUPFAM" id="SSF46689">
    <property type="entry name" value="Homeodomain-like"/>
    <property type="match status" value="2"/>
</dbReference>
<dbReference type="PRINTS" id="PR00032">
    <property type="entry name" value="HTHARAC"/>
</dbReference>
<reference evidence="11" key="1">
    <citation type="submission" date="2021-03" db="EMBL/GenBank/DDBJ databases">
        <title>Antimicrobial resistance genes in bacteria isolated from Japanese honey, and their potential for conferring macrolide and lincosamide resistance in the American foulbrood pathogen Paenibacillus larvae.</title>
        <authorList>
            <person name="Okamoto M."/>
            <person name="Kumagai M."/>
            <person name="Kanamori H."/>
            <person name="Takamatsu D."/>
        </authorList>
    </citation>
    <scope>NUCLEOTIDE SEQUENCE</scope>
    <source>
        <strain evidence="11">J40TS1</strain>
    </source>
</reference>
<keyword evidence="12" id="KW-1185">Reference proteome</keyword>
<name>A0A919YM46_9BACL</name>
<dbReference type="SUPFAM" id="SSF52172">
    <property type="entry name" value="CheY-like"/>
    <property type="match status" value="1"/>
</dbReference>
<dbReference type="Proteomes" id="UP000683139">
    <property type="component" value="Unassembled WGS sequence"/>
</dbReference>
<keyword evidence="2" id="KW-0963">Cytoplasm</keyword>
<dbReference type="PANTHER" id="PTHR42713:SF3">
    <property type="entry name" value="TRANSCRIPTIONAL REGULATORY PROTEIN HPTR"/>
    <property type="match status" value="1"/>
</dbReference>
<dbReference type="GO" id="GO:0003700">
    <property type="term" value="F:DNA-binding transcription factor activity"/>
    <property type="evidence" value="ECO:0007669"/>
    <property type="project" value="InterPro"/>
</dbReference>
<dbReference type="InterPro" id="IPR009057">
    <property type="entry name" value="Homeodomain-like_sf"/>
</dbReference>
<dbReference type="SMART" id="SM00342">
    <property type="entry name" value="HTH_ARAC"/>
    <property type="match status" value="1"/>
</dbReference>
<dbReference type="InterPro" id="IPR051552">
    <property type="entry name" value="HptR"/>
</dbReference>
<evidence type="ECO:0000313" key="11">
    <source>
        <dbReference type="EMBL" id="GIP16005.1"/>
    </source>
</evidence>
<dbReference type="GO" id="GO:0043565">
    <property type="term" value="F:sequence-specific DNA binding"/>
    <property type="evidence" value="ECO:0007669"/>
    <property type="project" value="InterPro"/>
</dbReference>
<accession>A0A919YM46</accession>
<keyword evidence="3 8" id="KW-0597">Phosphoprotein</keyword>
<dbReference type="PROSITE" id="PS01124">
    <property type="entry name" value="HTH_ARAC_FAMILY_2"/>
    <property type="match status" value="1"/>
</dbReference>
<dbReference type="PROSITE" id="PS50110">
    <property type="entry name" value="RESPONSE_REGULATORY"/>
    <property type="match status" value="1"/>
</dbReference>
<organism evidence="11 12">
    <name type="scientific">Paenibacillus montaniterrae</name>
    <dbReference type="NCBI Taxonomy" id="429341"/>
    <lineage>
        <taxon>Bacteria</taxon>
        <taxon>Bacillati</taxon>
        <taxon>Bacillota</taxon>
        <taxon>Bacilli</taxon>
        <taxon>Bacillales</taxon>
        <taxon>Paenibacillaceae</taxon>
        <taxon>Paenibacillus</taxon>
    </lineage>
</organism>
<dbReference type="AlphaFoldDB" id="A0A919YM46"/>
<dbReference type="PROSITE" id="PS00041">
    <property type="entry name" value="HTH_ARAC_FAMILY_1"/>
    <property type="match status" value="1"/>
</dbReference>
<dbReference type="Pfam" id="PF00072">
    <property type="entry name" value="Response_reg"/>
    <property type="match status" value="1"/>
</dbReference>
<dbReference type="GO" id="GO:0000160">
    <property type="term" value="P:phosphorelay signal transduction system"/>
    <property type="evidence" value="ECO:0007669"/>
    <property type="project" value="UniProtKB-KW"/>
</dbReference>
<dbReference type="Gene3D" id="3.40.50.2300">
    <property type="match status" value="1"/>
</dbReference>
<dbReference type="Pfam" id="PF12833">
    <property type="entry name" value="HTH_18"/>
    <property type="match status" value="1"/>
</dbReference>
<evidence type="ECO:0000259" key="10">
    <source>
        <dbReference type="PROSITE" id="PS50110"/>
    </source>
</evidence>
<evidence type="ECO:0000259" key="9">
    <source>
        <dbReference type="PROSITE" id="PS01124"/>
    </source>
</evidence>
<dbReference type="PANTHER" id="PTHR42713">
    <property type="entry name" value="HISTIDINE KINASE-RELATED"/>
    <property type="match status" value="1"/>
</dbReference>
<proteinExistence type="predicted"/>
<evidence type="ECO:0000256" key="2">
    <source>
        <dbReference type="ARBA" id="ARBA00022490"/>
    </source>
</evidence>
<keyword evidence="5" id="KW-0805">Transcription regulation</keyword>
<evidence type="ECO:0000313" key="12">
    <source>
        <dbReference type="Proteomes" id="UP000683139"/>
    </source>
</evidence>
<dbReference type="GO" id="GO:0005737">
    <property type="term" value="C:cytoplasm"/>
    <property type="evidence" value="ECO:0007669"/>
    <property type="project" value="UniProtKB-SubCell"/>
</dbReference>
<evidence type="ECO:0000256" key="3">
    <source>
        <dbReference type="ARBA" id="ARBA00022553"/>
    </source>
</evidence>
<keyword evidence="4" id="KW-0902">Two-component regulatory system</keyword>
<feature type="domain" description="HTH araC/xylS-type" evidence="9">
    <location>
        <begin position="405"/>
        <end position="503"/>
    </location>
</feature>
<evidence type="ECO:0000256" key="7">
    <source>
        <dbReference type="ARBA" id="ARBA00023163"/>
    </source>
</evidence>
<dbReference type="SMART" id="SM00448">
    <property type="entry name" value="REC"/>
    <property type="match status" value="1"/>
</dbReference>
<keyword evidence="7" id="KW-0804">Transcription</keyword>
<feature type="modified residue" description="4-aspartylphosphate" evidence="8">
    <location>
        <position position="56"/>
    </location>
</feature>
<keyword evidence="6" id="KW-0238">DNA-binding</keyword>
<evidence type="ECO:0000256" key="5">
    <source>
        <dbReference type="ARBA" id="ARBA00023015"/>
    </source>
</evidence>
<comment type="subcellular location">
    <subcellularLocation>
        <location evidence="1">Cytoplasm</location>
    </subcellularLocation>
</comment>
<comment type="caution">
    <text evidence="11">The sequence shown here is derived from an EMBL/GenBank/DDBJ whole genome shotgun (WGS) entry which is preliminary data.</text>
</comment>
<dbReference type="InterPro" id="IPR020449">
    <property type="entry name" value="Tscrpt_reg_AraC-type_HTH"/>
</dbReference>
<evidence type="ECO:0000256" key="1">
    <source>
        <dbReference type="ARBA" id="ARBA00004496"/>
    </source>
</evidence>
<protein>
    <submittedName>
        <fullName evidence="11">Two-component sensor response regulator</fullName>
    </submittedName>
</protein>
<evidence type="ECO:0000256" key="6">
    <source>
        <dbReference type="ARBA" id="ARBA00023125"/>
    </source>
</evidence>
<evidence type="ECO:0000256" key="4">
    <source>
        <dbReference type="ARBA" id="ARBA00023012"/>
    </source>
</evidence>
<dbReference type="EMBL" id="BOSE01000002">
    <property type="protein sequence ID" value="GIP16005.1"/>
    <property type="molecule type" value="Genomic_DNA"/>
</dbReference>
<dbReference type="InterPro" id="IPR011006">
    <property type="entry name" value="CheY-like_superfamily"/>
</dbReference>